<proteinExistence type="predicted"/>
<name>A0A9D2LCV9_9MICO</name>
<gene>
    <name evidence="1" type="ORF">H9786_06815</name>
</gene>
<protein>
    <submittedName>
        <fullName evidence="1">Dienelactone hydrolase family protein</fullName>
    </submittedName>
</protein>
<dbReference type="Gene3D" id="3.40.50.1820">
    <property type="entry name" value="alpha/beta hydrolase"/>
    <property type="match status" value="1"/>
</dbReference>
<comment type="caution">
    <text evidence="1">The sequence shown here is derived from an EMBL/GenBank/DDBJ whole genome shotgun (WGS) entry which is preliminary data.</text>
</comment>
<dbReference type="EMBL" id="DWZH01000050">
    <property type="protein sequence ID" value="HJB10228.1"/>
    <property type="molecule type" value="Genomic_DNA"/>
</dbReference>
<feature type="non-terminal residue" evidence="1">
    <location>
        <position position="1"/>
    </location>
</feature>
<sequence>TVIAPFYDTAPLFGEASRRTRRAGRDPSLEAYGLRLAQAGHAVLAVPWWFEQVSAADPGTAEARTLEERYGPAAERHRREQPMTGLGRSIGDLMLAVSALQDSGLAGEDRLAVFGHSLGGKLAMHLAALDPRLDAGAAHEPGLGFAHSNWTDPWYLGGALPEGRDQDELLGLIAPRPFLLAGGGASDGVHTLDLFRSARRRWAESTGLDLLLHYGGHPLPRHVMAGIRDWLTSTPD</sequence>
<reference evidence="1" key="2">
    <citation type="submission" date="2021-04" db="EMBL/GenBank/DDBJ databases">
        <authorList>
            <person name="Gilroy R."/>
        </authorList>
    </citation>
    <scope>NUCLEOTIDE SEQUENCE</scope>
    <source>
        <strain evidence="1">ChiHjej13B12-24818</strain>
    </source>
</reference>
<dbReference type="SUPFAM" id="SSF53474">
    <property type="entry name" value="alpha/beta-Hydrolases"/>
    <property type="match status" value="1"/>
</dbReference>
<organism evidence="1 2">
    <name type="scientific">Candidatus Brachybacterium merdavium</name>
    <dbReference type="NCBI Taxonomy" id="2838513"/>
    <lineage>
        <taxon>Bacteria</taxon>
        <taxon>Bacillati</taxon>
        <taxon>Actinomycetota</taxon>
        <taxon>Actinomycetes</taxon>
        <taxon>Micrococcales</taxon>
        <taxon>Dermabacteraceae</taxon>
        <taxon>Brachybacterium</taxon>
    </lineage>
</organism>
<dbReference type="InterPro" id="IPR029058">
    <property type="entry name" value="AB_hydrolase_fold"/>
</dbReference>
<dbReference type="GO" id="GO:0016787">
    <property type="term" value="F:hydrolase activity"/>
    <property type="evidence" value="ECO:0007669"/>
    <property type="project" value="UniProtKB-KW"/>
</dbReference>
<evidence type="ECO:0000313" key="1">
    <source>
        <dbReference type="EMBL" id="HJB10228.1"/>
    </source>
</evidence>
<reference evidence="1" key="1">
    <citation type="journal article" date="2021" name="PeerJ">
        <title>Extensive microbial diversity within the chicken gut microbiome revealed by metagenomics and culture.</title>
        <authorList>
            <person name="Gilroy R."/>
            <person name="Ravi A."/>
            <person name="Getino M."/>
            <person name="Pursley I."/>
            <person name="Horton D.L."/>
            <person name="Alikhan N.F."/>
            <person name="Baker D."/>
            <person name="Gharbi K."/>
            <person name="Hall N."/>
            <person name="Watson M."/>
            <person name="Adriaenssens E.M."/>
            <person name="Foster-Nyarko E."/>
            <person name="Jarju S."/>
            <person name="Secka A."/>
            <person name="Antonio M."/>
            <person name="Oren A."/>
            <person name="Chaudhuri R.R."/>
            <person name="La Ragione R."/>
            <person name="Hildebrand F."/>
            <person name="Pallen M.J."/>
        </authorList>
    </citation>
    <scope>NUCLEOTIDE SEQUENCE</scope>
    <source>
        <strain evidence="1">ChiHjej13B12-24818</strain>
    </source>
</reference>
<keyword evidence="1" id="KW-0378">Hydrolase</keyword>
<evidence type="ECO:0000313" key="2">
    <source>
        <dbReference type="Proteomes" id="UP000823823"/>
    </source>
</evidence>
<dbReference type="Proteomes" id="UP000823823">
    <property type="component" value="Unassembled WGS sequence"/>
</dbReference>
<accession>A0A9D2LCV9</accession>
<dbReference type="AlphaFoldDB" id="A0A9D2LCV9"/>